<evidence type="ECO:0000259" key="11">
    <source>
        <dbReference type="Pfam" id="PF01316"/>
    </source>
</evidence>
<keyword evidence="10" id="KW-0028">Amino-acid biosynthesis</keyword>
<keyword evidence="7 10" id="KW-0805">Transcription regulation</keyword>
<keyword evidence="9 10" id="KW-0804">Transcription</keyword>
<dbReference type="PRINTS" id="PR01467">
    <property type="entry name" value="ARGREPRESSOR"/>
</dbReference>
<dbReference type="AlphaFoldDB" id="A0A1H9Y596"/>
<evidence type="ECO:0000256" key="5">
    <source>
        <dbReference type="ARBA" id="ARBA00022490"/>
    </source>
</evidence>
<dbReference type="PANTHER" id="PTHR34471:SF1">
    <property type="entry name" value="ARGININE REPRESSOR"/>
    <property type="match status" value="1"/>
</dbReference>
<comment type="similarity">
    <text evidence="3 10">Belongs to the ArgR family.</text>
</comment>
<dbReference type="Proteomes" id="UP000199308">
    <property type="component" value="Unassembled WGS sequence"/>
</dbReference>
<accession>A0A1H9Y596</accession>
<dbReference type="RefSeq" id="WP_093326722.1">
    <property type="nucleotide sequence ID" value="NZ_AP027363.1"/>
</dbReference>
<evidence type="ECO:0000256" key="10">
    <source>
        <dbReference type="HAMAP-Rule" id="MF_00173"/>
    </source>
</evidence>
<feature type="domain" description="Arginine repressor DNA-binding" evidence="11">
    <location>
        <begin position="20"/>
        <end position="82"/>
    </location>
</feature>
<dbReference type="GO" id="GO:1900079">
    <property type="term" value="P:regulation of arginine biosynthetic process"/>
    <property type="evidence" value="ECO:0007669"/>
    <property type="project" value="UniProtKB-UniRule"/>
</dbReference>
<dbReference type="InterPro" id="IPR020900">
    <property type="entry name" value="Arg_repress_DNA-bd"/>
</dbReference>
<dbReference type="InterPro" id="IPR036251">
    <property type="entry name" value="Arg_repress_C_sf"/>
</dbReference>
<evidence type="ECO:0000256" key="9">
    <source>
        <dbReference type="ARBA" id="ARBA00023163"/>
    </source>
</evidence>
<reference evidence="13 14" key="1">
    <citation type="submission" date="2016-10" db="EMBL/GenBank/DDBJ databases">
        <authorList>
            <person name="de Groot N.N."/>
        </authorList>
    </citation>
    <scope>NUCLEOTIDE SEQUENCE [LARGE SCALE GENOMIC DNA]</scope>
    <source>
        <strain evidence="13 14">DSM 19706</strain>
    </source>
</reference>
<dbReference type="HAMAP" id="MF_00173">
    <property type="entry name" value="Arg_repressor"/>
    <property type="match status" value="1"/>
</dbReference>
<evidence type="ECO:0000256" key="4">
    <source>
        <dbReference type="ARBA" id="ARBA00021148"/>
    </source>
</evidence>
<evidence type="ECO:0000313" key="14">
    <source>
        <dbReference type="Proteomes" id="UP000199308"/>
    </source>
</evidence>
<proteinExistence type="inferred from homology"/>
<dbReference type="PANTHER" id="PTHR34471">
    <property type="entry name" value="ARGININE REPRESSOR"/>
    <property type="match status" value="1"/>
</dbReference>
<dbReference type="InterPro" id="IPR036390">
    <property type="entry name" value="WH_DNA-bd_sf"/>
</dbReference>
<evidence type="ECO:0000256" key="6">
    <source>
        <dbReference type="ARBA" id="ARBA00022571"/>
    </source>
</evidence>
<keyword evidence="6 10" id="KW-0055">Arginine biosynthesis</keyword>
<dbReference type="UniPathway" id="UPA00068"/>
<comment type="subcellular location">
    <subcellularLocation>
        <location evidence="1 10">Cytoplasm</location>
    </subcellularLocation>
</comment>
<keyword evidence="14" id="KW-1185">Reference proteome</keyword>
<dbReference type="SUPFAM" id="SSF46785">
    <property type="entry name" value="Winged helix' DNA-binding domain"/>
    <property type="match status" value="1"/>
</dbReference>
<evidence type="ECO:0000256" key="1">
    <source>
        <dbReference type="ARBA" id="ARBA00004496"/>
    </source>
</evidence>
<sequence length="169" mass="18103">MAISPEDIRLSRNHGESAFVQTFKKLLKEQNYGSQGELAQALAQHGYPNIAQAKISRLLARLGAVKMRNASNQKVYVLPEELAVPKSKQAIESVVQSVKHNGHQIVLKTGIGGAPLIARMLDSLGESAGILGTIAGDDTIFIAPTDPLNIDDITQEIAQLLGVEKATNP</sequence>
<evidence type="ECO:0000256" key="8">
    <source>
        <dbReference type="ARBA" id="ARBA00023125"/>
    </source>
</evidence>
<dbReference type="Pfam" id="PF01316">
    <property type="entry name" value="Arg_repressor"/>
    <property type="match status" value="1"/>
</dbReference>
<feature type="domain" description="Arginine repressor C-terminal" evidence="12">
    <location>
        <begin position="92"/>
        <end position="158"/>
    </location>
</feature>
<keyword evidence="8 10" id="KW-0238">DNA-binding</keyword>
<dbReference type="SUPFAM" id="SSF55252">
    <property type="entry name" value="C-terminal domain of arginine repressor"/>
    <property type="match status" value="1"/>
</dbReference>
<dbReference type="EMBL" id="FOHK01000001">
    <property type="protein sequence ID" value="SES64059.1"/>
    <property type="molecule type" value="Genomic_DNA"/>
</dbReference>
<gene>
    <name evidence="10" type="primary">argR</name>
    <name evidence="13" type="ORF">SAMN05660429_00082</name>
</gene>
<comment type="function">
    <text evidence="10">Regulates arginine biosynthesis genes.</text>
</comment>
<dbReference type="Gene3D" id="1.10.10.10">
    <property type="entry name" value="Winged helix-like DNA-binding domain superfamily/Winged helix DNA-binding domain"/>
    <property type="match status" value="1"/>
</dbReference>
<evidence type="ECO:0000313" key="13">
    <source>
        <dbReference type="EMBL" id="SES64059.1"/>
    </source>
</evidence>
<dbReference type="NCBIfam" id="NF003457">
    <property type="entry name" value="PRK05066.1"/>
    <property type="match status" value="1"/>
</dbReference>
<evidence type="ECO:0000256" key="7">
    <source>
        <dbReference type="ARBA" id="ARBA00023015"/>
    </source>
</evidence>
<organism evidence="13 14">
    <name type="scientific">Thalassotalea agarivorans</name>
    <name type="common">Thalassomonas agarivorans</name>
    <dbReference type="NCBI Taxonomy" id="349064"/>
    <lineage>
        <taxon>Bacteria</taxon>
        <taxon>Pseudomonadati</taxon>
        <taxon>Pseudomonadota</taxon>
        <taxon>Gammaproteobacteria</taxon>
        <taxon>Alteromonadales</taxon>
        <taxon>Colwelliaceae</taxon>
        <taxon>Thalassotalea</taxon>
    </lineage>
</organism>
<dbReference type="STRING" id="349064.SAMN05660429_00082"/>
<evidence type="ECO:0000259" key="12">
    <source>
        <dbReference type="Pfam" id="PF02863"/>
    </source>
</evidence>
<dbReference type="OrthoDB" id="7060358at2"/>
<name>A0A1H9Y596_THASX</name>
<evidence type="ECO:0000256" key="3">
    <source>
        <dbReference type="ARBA" id="ARBA00008316"/>
    </source>
</evidence>
<keyword evidence="5 10" id="KW-0963">Cytoplasm</keyword>
<dbReference type="GO" id="GO:0003677">
    <property type="term" value="F:DNA binding"/>
    <property type="evidence" value="ECO:0007669"/>
    <property type="project" value="UniProtKB-KW"/>
</dbReference>
<keyword evidence="10" id="KW-0678">Repressor</keyword>
<dbReference type="GO" id="GO:0034618">
    <property type="term" value="F:arginine binding"/>
    <property type="evidence" value="ECO:0007669"/>
    <property type="project" value="InterPro"/>
</dbReference>
<dbReference type="InterPro" id="IPR001669">
    <property type="entry name" value="Arg_repress"/>
</dbReference>
<dbReference type="Pfam" id="PF02863">
    <property type="entry name" value="Arg_repressor_C"/>
    <property type="match status" value="1"/>
</dbReference>
<comment type="pathway">
    <text evidence="2 10">Amino-acid biosynthesis; L-arginine biosynthesis [regulation].</text>
</comment>
<dbReference type="GO" id="GO:0003700">
    <property type="term" value="F:DNA-binding transcription factor activity"/>
    <property type="evidence" value="ECO:0007669"/>
    <property type="project" value="UniProtKB-UniRule"/>
</dbReference>
<protein>
    <recommendedName>
        <fullName evidence="4 10">Arginine repressor</fullName>
    </recommendedName>
</protein>
<dbReference type="InterPro" id="IPR036388">
    <property type="entry name" value="WH-like_DNA-bd_sf"/>
</dbReference>
<dbReference type="Gene3D" id="3.30.1360.40">
    <property type="match status" value="1"/>
</dbReference>
<dbReference type="GO" id="GO:0051259">
    <property type="term" value="P:protein complex oligomerization"/>
    <property type="evidence" value="ECO:0007669"/>
    <property type="project" value="InterPro"/>
</dbReference>
<dbReference type="InterPro" id="IPR020899">
    <property type="entry name" value="Arg_repress_C"/>
</dbReference>
<evidence type="ECO:0000256" key="2">
    <source>
        <dbReference type="ARBA" id="ARBA00005040"/>
    </source>
</evidence>
<dbReference type="GO" id="GO:0005737">
    <property type="term" value="C:cytoplasm"/>
    <property type="evidence" value="ECO:0007669"/>
    <property type="project" value="UniProtKB-SubCell"/>
</dbReference>
<dbReference type="GO" id="GO:0006526">
    <property type="term" value="P:L-arginine biosynthetic process"/>
    <property type="evidence" value="ECO:0007669"/>
    <property type="project" value="UniProtKB-UniPathway"/>
</dbReference>